<keyword evidence="8" id="KW-1185">Reference proteome</keyword>
<reference evidence="7 8" key="1">
    <citation type="submission" date="2021-06" db="EMBL/GenBank/DDBJ databases">
        <title>Differences between aerobic and microaerobic xylene degrading microbial communities.</title>
        <authorList>
            <person name="Banerjee S."/>
            <person name="Tancsics A."/>
        </authorList>
    </citation>
    <scope>NUCLEOTIDE SEQUENCE [LARGE SCALE GENOMIC DNA]</scope>
    <source>
        <strain evidence="7 8">MAP12</strain>
    </source>
</reference>
<feature type="transmembrane region" description="Helical" evidence="6">
    <location>
        <begin position="233"/>
        <end position="253"/>
    </location>
</feature>
<organism evidence="7 8">
    <name type="scientific">Geopseudomonas aromaticivorans</name>
    <dbReference type="NCBI Taxonomy" id="2849492"/>
    <lineage>
        <taxon>Bacteria</taxon>
        <taxon>Pseudomonadati</taxon>
        <taxon>Pseudomonadota</taxon>
        <taxon>Gammaproteobacteria</taxon>
        <taxon>Pseudomonadales</taxon>
        <taxon>Pseudomonadaceae</taxon>
        <taxon>Geopseudomonas</taxon>
    </lineage>
</organism>
<evidence type="ECO:0000256" key="3">
    <source>
        <dbReference type="ARBA" id="ARBA00022692"/>
    </source>
</evidence>
<protein>
    <recommendedName>
        <fullName evidence="9">Polysaccharide biosynthesis protein</fullName>
    </recommendedName>
</protein>
<dbReference type="InterPro" id="IPR050833">
    <property type="entry name" value="Poly_Biosynth_Transport"/>
</dbReference>
<proteinExistence type="predicted"/>
<feature type="transmembrane region" description="Helical" evidence="6">
    <location>
        <begin position="332"/>
        <end position="354"/>
    </location>
</feature>
<feature type="transmembrane region" description="Helical" evidence="6">
    <location>
        <begin position="265"/>
        <end position="288"/>
    </location>
</feature>
<keyword evidence="4 6" id="KW-1133">Transmembrane helix</keyword>
<evidence type="ECO:0000256" key="5">
    <source>
        <dbReference type="ARBA" id="ARBA00023136"/>
    </source>
</evidence>
<evidence type="ECO:0000313" key="7">
    <source>
        <dbReference type="EMBL" id="MBV2132975.1"/>
    </source>
</evidence>
<keyword evidence="3 6" id="KW-0812">Transmembrane</keyword>
<dbReference type="PANTHER" id="PTHR30250">
    <property type="entry name" value="PST FAMILY PREDICTED COLANIC ACID TRANSPORTER"/>
    <property type="match status" value="1"/>
</dbReference>
<evidence type="ECO:0000313" key="8">
    <source>
        <dbReference type="Proteomes" id="UP000813068"/>
    </source>
</evidence>
<accession>A0ABS6MWM8</accession>
<comment type="subcellular location">
    <subcellularLocation>
        <location evidence="1">Cell membrane</location>
        <topology evidence="1">Multi-pass membrane protein</topology>
    </subcellularLocation>
</comment>
<feature type="transmembrane region" description="Helical" evidence="6">
    <location>
        <begin position="300"/>
        <end position="325"/>
    </location>
</feature>
<dbReference type="RefSeq" id="WP_217681437.1">
    <property type="nucleotide sequence ID" value="NZ_JAHRGL010000019.1"/>
</dbReference>
<feature type="transmembrane region" description="Helical" evidence="6">
    <location>
        <begin position="40"/>
        <end position="62"/>
    </location>
</feature>
<sequence>MSLKREALFHICGSVAYALAQWSVLVVLSRLISIAAAGEYAYYLALFTPAAILTTFGVRNSIASDNNREHGLSTYRRAQQTGLLVLTLYYLAILAVTDGDATIATLVFLIKLSDNLSELSYGTWVRSGGLYRYGVSKIAKLTLFAALFLALFALGIRVKEMLLVYPAATLIVYFIYDRRQEEKEAPRDTGLLNIIKTGTPLALGSFIVSLNSSIPRISINHILDEQALAEFVMLTYFIAFATLPINSICQAIIPRITQHGIPRRAWLFFIIYSSGYLAFMMLLANPAIEIIYKTKIDYPYHILAMIGVAGGLHFLSTLSNAVLVANRQFNKILVAALFSTVVAVIASPLLIMRFAQTGAAAAYLISSLTLFGFNALYATQRHRKLATSLDSPA</sequence>
<feature type="transmembrane region" description="Helical" evidence="6">
    <location>
        <begin position="7"/>
        <end position="28"/>
    </location>
</feature>
<dbReference type="Proteomes" id="UP000813068">
    <property type="component" value="Unassembled WGS sequence"/>
</dbReference>
<evidence type="ECO:0000256" key="2">
    <source>
        <dbReference type="ARBA" id="ARBA00022475"/>
    </source>
</evidence>
<evidence type="ECO:0008006" key="9">
    <source>
        <dbReference type="Google" id="ProtNLM"/>
    </source>
</evidence>
<comment type="caution">
    <text evidence="7">The sequence shown here is derived from an EMBL/GenBank/DDBJ whole genome shotgun (WGS) entry which is preliminary data.</text>
</comment>
<keyword evidence="5 6" id="KW-0472">Membrane</keyword>
<evidence type="ECO:0000256" key="6">
    <source>
        <dbReference type="SAM" id="Phobius"/>
    </source>
</evidence>
<evidence type="ECO:0000256" key="1">
    <source>
        <dbReference type="ARBA" id="ARBA00004651"/>
    </source>
</evidence>
<name>A0ABS6MWM8_9GAMM</name>
<feature type="transmembrane region" description="Helical" evidence="6">
    <location>
        <begin position="161"/>
        <end position="176"/>
    </location>
</feature>
<keyword evidence="2" id="KW-1003">Cell membrane</keyword>
<feature type="transmembrane region" description="Helical" evidence="6">
    <location>
        <begin position="83"/>
        <end position="110"/>
    </location>
</feature>
<evidence type="ECO:0000256" key="4">
    <source>
        <dbReference type="ARBA" id="ARBA00022989"/>
    </source>
</evidence>
<dbReference type="PANTHER" id="PTHR30250:SF11">
    <property type="entry name" value="O-ANTIGEN TRANSPORTER-RELATED"/>
    <property type="match status" value="1"/>
</dbReference>
<gene>
    <name evidence="7" type="ORF">KRX52_09190</name>
</gene>
<feature type="transmembrane region" description="Helical" evidence="6">
    <location>
        <begin position="360"/>
        <end position="379"/>
    </location>
</feature>
<dbReference type="EMBL" id="JAHRGL010000019">
    <property type="protein sequence ID" value="MBV2132975.1"/>
    <property type="molecule type" value="Genomic_DNA"/>
</dbReference>